<organism evidence="1">
    <name type="scientific">marine metagenome</name>
    <dbReference type="NCBI Taxonomy" id="408172"/>
    <lineage>
        <taxon>unclassified sequences</taxon>
        <taxon>metagenomes</taxon>
        <taxon>ecological metagenomes</taxon>
    </lineage>
</organism>
<name>A0A383CX94_9ZZZZ</name>
<protein>
    <recommendedName>
        <fullName evidence="2">NADH dehydrogenase [ubiquinone] 1 alpha subcomplex subunit 12</fullName>
    </recommendedName>
</protein>
<dbReference type="PANTHER" id="PTHR12910">
    <property type="entry name" value="NADH-UBIQUINONE OXIDOREDUCTASE SUBUNIT B17.2"/>
    <property type="match status" value="1"/>
</dbReference>
<proteinExistence type="predicted"/>
<dbReference type="InterPro" id="IPR007763">
    <property type="entry name" value="NDUFA12"/>
</dbReference>
<dbReference type="GO" id="GO:0045271">
    <property type="term" value="C:respiratory chain complex I"/>
    <property type="evidence" value="ECO:0007669"/>
    <property type="project" value="InterPro"/>
</dbReference>
<reference evidence="1" key="1">
    <citation type="submission" date="2018-05" db="EMBL/GenBank/DDBJ databases">
        <authorList>
            <person name="Lanie J.A."/>
            <person name="Ng W.-L."/>
            <person name="Kazmierczak K.M."/>
            <person name="Andrzejewski T.M."/>
            <person name="Davidsen T.M."/>
            <person name="Wayne K.J."/>
            <person name="Tettelin H."/>
            <person name="Glass J.I."/>
            <person name="Rusch D."/>
            <person name="Podicherti R."/>
            <person name="Tsui H.-C.T."/>
            <person name="Winkler M.E."/>
        </authorList>
    </citation>
    <scope>NUCLEOTIDE SEQUENCE</scope>
</reference>
<evidence type="ECO:0008006" key="2">
    <source>
        <dbReference type="Google" id="ProtNLM"/>
    </source>
</evidence>
<sequence length="102" mass="12373">MGFFKLIFTWWNRQTIGTFIYTLFTGKFVGYDEFGNKYYSNSKGKRWVIYKNNVESSKIPPEWHLWMHFLTKNKPTENVNKFLWQKKYEENLTGTIKATNQK</sequence>
<dbReference type="PANTHER" id="PTHR12910:SF2">
    <property type="entry name" value="NADH DEHYDROGENASE [UBIQUINONE] 1 ALPHA SUBCOMPLEX SUBUNIT 12"/>
    <property type="match status" value="1"/>
</dbReference>
<feature type="non-terminal residue" evidence="1">
    <location>
        <position position="102"/>
    </location>
</feature>
<dbReference type="GO" id="GO:0006979">
    <property type="term" value="P:response to oxidative stress"/>
    <property type="evidence" value="ECO:0007669"/>
    <property type="project" value="TreeGrafter"/>
</dbReference>
<accession>A0A383CX94</accession>
<dbReference type="EMBL" id="UINC01212470">
    <property type="protein sequence ID" value="SVE36812.1"/>
    <property type="molecule type" value="Genomic_DNA"/>
</dbReference>
<gene>
    <name evidence="1" type="ORF">METZ01_LOCUS489666</name>
</gene>
<dbReference type="Pfam" id="PF05071">
    <property type="entry name" value="NDUFA12"/>
    <property type="match status" value="1"/>
</dbReference>
<dbReference type="AlphaFoldDB" id="A0A383CX94"/>
<evidence type="ECO:0000313" key="1">
    <source>
        <dbReference type="EMBL" id="SVE36812.1"/>
    </source>
</evidence>